<dbReference type="OrthoDB" id="5405934at2"/>
<proteinExistence type="predicted"/>
<dbReference type="Proteomes" id="UP000184171">
    <property type="component" value="Unassembled WGS sequence"/>
</dbReference>
<evidence type="ECO:0000313" key="2">
    <source>
        <dbReference type="Proteomes" id="UP000184171"/>
    </source>
</evidence>
<protein>
    <submittedName>
        <fullName evidence="1">Uncharacterized protein</fullName>
    </submittedName>
</protein>
<dbReference type="EMBL" id="FQZT01000002">
    <property type="protein sequence ID" value="SHI75287.1"/>
    <property type="molecule type" value="Genomic_DNA"/>
</dbReference>
<gene>
    <name evidence="1" type="ORF">SAMN02745165_00766</name>
</gene>
<reference evidence="1 2" key="1">
    <citation type="submission" date="2016-11" db="EMBL/GenBank/DDBJ databases">
        <authorList>
            <person name="Jaros S."/>
            <person name="Januszkiewicz K."/>
            <person name="Wedrychowicz H."/>
        </authorList>
    </citation>
    <scope>NUCLEOTIDE SEQUENCE [LARGE SCALE GENOMIC DNA]</scope>
    <source>
        <strain evidence="1 2">DSM 5091</strain>
    </source>
</reference>
<dbReference type="AlphaFoldDB" id="A0A1M6DPZ0"/>
<organism evidence="1 2">
    <name type="scientific">Malonomonas rubra DSM 5091</name>
    <dbReference type="NCBI Taxonomy" id="1122189"/>
    <lineage>
        <taxon>Bacteria</taxon>
        <taxon>Pseudomonadati</taxon>
        <taxon>Thermodesulfobacteriota</taxon>
        <taxon>Desulfuromonadia</taxon>
        <taxon>Desulfuromonadales</taxon>
        <taxon>Geopsychrobacteraceae</taxon>
        <taxon>Malonomonas</taxon>
    </lineage>
</organism>
<keyword evidence="2" id="KW-1185">Reference proteome</keyword>
<dbReference type="RefSeq" id="WP_072905749.1">
    <property type="nucleotide sequence ID" value="NZ_FQZT01000002.1"/>
</dbReference>
<name>A0A1M6DPZ0_MALRU</name>
<accession>A0A1M6DPZ0</accession>
<evidence type="ECO:0000313" key="1">
    <source>
        <dbReference type="EMBL" id="SHI75287.1"/>
    </source>
</evidence>
<dbReference type="STRING" id="1122189.SAMN02745165_00766"/>
<sequence>MERNRFLYLCSEATSGGDAFVRHPGNREEGLITSCSLDTEQMMVKTPGGEVRVWDYRECDDLQRPRLNPFVWDCRYEE</sequence>